<dbReference type="InterPro" id="IPR000305">
    <property type="entry name" value="GIY-YIG_endonuc"/>
</dbReference>
<feature type="compositionally biased region" description="Polar residues" evidence="1">
    <location>
        <begin position="1"/>
        <end position="13"/>
    </location>
</feature>
<name>A0A542Y9M6_9MICO</name>
<dbReference type="Proteomes" id="UP000319094">
    <property type="component" value="Unassembled WGS sequence"/>
</dbReference>
<dbReference type="OrthoDB" id="9152702at2"/>
<dbReference type="SUPFAM" id="SSF82771">
    <property type="entry name" value="GIY-YIG endonuclease"/>
    <property type="match status" value="1"/>
</dbReference>
<keyword evidence="4" id="KW-1185">Reference proteome</keyword>
<reference evidence="3 4" key="1">
    <citation type="submission" date="2019-06" db="EMBL/GenBank/DDBJ databases">
        <title>Sequencing the genomes of 1000 actinobacteria strains.</title>
        <authorList>
            <person name="Klenk H.-P."/>
        </authorList>
    </citation>
    <scope>NUCLEOTIDE SEQUENCE [LARGE SCALE GENOMIC DNA]</scope>
    <source>
        <strain evidence="3 4">DSM 8803</strain>
    </source>
</reference>
<evidence type="ECO:0000313" key="4">
    <source>
        <dbReference type="Proteomes" id="UP000319094"/>
    </source>
</evidence>
<evidence type="ECO:0000256" key="1">
    <source>
        <dbReference type="SAM" id="MobiDB-lite"/>
    </source>
</evidence>
<dbReference type="AlphaFoldDB" id="A0A542Y9M6"/>
<dbReference type="EMBL" id="VFON01000001">
    <property type="protein sequence ID" value="TQL44775.1"/>
    <property type="molecule type" value="Genomic_DNA"/>
</dbReference>
<dbReference type="CDD" id="cd00719">
    <property type="entry name" value="GIY-YIG_SF"/>
    <property type="match status" value="1"/>
</dbReference>
<protein>
    <submittedName>
        <fullName evidence="3">GIY-YIG catalytic domain-containing protein</fullName>
    </submittedName>
</protein>
<gene>
    <name evidence="3" type="ORF">FB468_2844</name>
</gene>
<evidence type="ECO:0000313" key="3">
    <source>
        <dbReference type="EMBL" id="TQL44775.1"/>
    </source>
</evidence>
<sequence>MASRGTASPQSGGHSKPRKKDLPAPLVQEFRQLFDEAKKAKDDQGRKISSAKWGVYAFFDYDGEPIYVGQTHEQLATRLNRHLTNQRTDAVAMRILDIFEVAEVRMWPVWELQGVSAKDNDALRLLDAYEYSAYLAAIEDSKFGAILNEKIPPISTRVELPESYTFPLISEQTRRERGHADVRIARRAETIARLAAVAHERGEVSDGLRRVLVIQAVRLAYLSAVRLAEVEGRPEPDPAAISVEGLVGSVLYEHSDPHGEKRDDDEGGVT</sequence>
<comment type="caution">
    <text evidence="3">The sequence shown here is derived from an EMBL/GenBank/DDBJ whole genome shotgun (WGS) entry which is preliminary data.</text>
</comment>
<dbReference type="RefSeq" id="WP_141887900.1">
    <property type="nucleotide sequence ID" value="NZ_BAAAUY010000018.1"/>
</dbReference>
<feature type="region of interest" description="Disordered" evidence="1">
    <location>
        <begin position="1"/>
        <end position="24"/>
    </location>
</feature>
<dbReference type="InterPro" id="IPR035901">
    <property type="entry name" value="GIY-YIG_endonuc_sf"/>
</dbReference>
<evidence type="ECO:0000259" key="2">
    <source>
        <dbReference type="Pfam" id="PF01541"/>
    </source>
</evidence>
<organism evidence="3 4">
    <name type="scientific">Leucobacter komagatae</name>
    <dbReference type="NCBI Taxonomy" id="55969"/>
    <lineage>
        <taxon>Bacteria</taxon>
        <taxon>Bacillati</taxon>
        <taxon>Actinomycetota</taxon>
        <taxon>Actinomycetes</taxon>
        <taxon>Micrococcales</taxon>
        <taxon>Microbacteriaceae</taxon>
        <taxon>Leucobacter</taxon>
    </lineage>
</organism>
<accession>A0A542Y9M6</accession>
<proteinExistence type="predicted"/>
<feature type="domain" description="GIY-YIG" evidence="2">
    <location>
        <begin position="52"/>
        <end position="94"/>
    </location>
</feature>
<dbReference type="Pfam" id="PF01541">
    <property type="entry name" value="GIY-YIG"/>
    <property type="match status" value="1"/>
</dbReference>